<comment type="caution">
    <text evidence="2">The sequence shown here is derived from an EMBL/GenBank/DDBJ whole genome shotgun (WGS) entry which is preliminary data.</text>
</comment>
<sequence length="146" mass="16655">MCKTYEMTGSTENKRGRGKNRKQVKEKTMLVRLAQEKNDVSSREIVEDLKLKVSALTARLRIKHTELIICVSEIVMINGKMTVSICVNILSRNLRKSVTILRVVDGMDGCPNNDPKHMSKIPKDYFSKNKIKILEWPPQSSNLNPI</sequence>
<name>A0A4Y2BA58_ARAVE</name>
<evidence type="ECO:0000313" key="3">
    <source>
        <dbReference type="Proteomes" id="UP000499080"/>
    </source>
</evidence>
<dbReference type="GO" id="GO:0003676">
    <property type="term" value="F:nucleic acid binding"/>
    <property type="evidence" value="ECO:0007669"/>
    <property type="project" value="InterPro"/>
</dbReference>
<dbReference type="InterPro" id="IPR036397">
    <property type="entry name" value="RNaseH_sf"/>
</dbReference>
<organism evidence="2 3">
    <name type="scientific">Araneus ventricosus</name>
    <name type="common">Orbweaver spider</name>
    <name type="synonym">Epeira ventricosa</name>
    <dbReference type="NCBI Taxonomy" id="182803"/>
    <lineage>
        <taxon>Eukaryota</taxon>
        <taxon>Metazoa</taxon>
        <taxon>Ecdysozoa</taxon>
        <taxon>Arthropoda</taxon>
        <taxon>Chelicerata</taxon>
        <taxon>Arachnida</taxon>
        <taxon>Araneae</taxon>
        <taxon>Araneomorphae</taxon>
        <taxon>Entelegynae</taxon>
        <taxon>Araneoidea</taxon>
        <taxon>Araneidae</taxon>
        <taxon>Araneus</taxon>
    </lineage>
</organism>
<dbReference type="EMBL" id="BGPR01000063">
    <property type="protein sequence ID" value="GBL89100.1"/>
    <property type="molecule type" value="Genomic_DNA"/>
</dbReference>
<accession>A0A4Y2BA58</accession>
<gene>
    <name evidence="2" type="ORF">AVEN_255236_1</name>
</gene>
<dbReference type="Gene3D" id="3.30.420.10">
    <property type="entry name" value="Ribonuclease H-like superfamily/Ribonuclease H"/>
    <property type="match status" value="1"/>
</dbReference>
<reference evidence="2 3" key="1">
    <citation type="journal article" date="2019" name="Sci. Rep.">
        <title>Orb-weaving spider Araneus ventricosus genome elucidates the spidroin gene catalogue.</title>
        <authorList>
            <person name="Kono N."/>
            <person name="Nakamura H."/>
            <person name="Ohtoshi R."/>
            <person name="Moran D.A.P."/>
            <person name="Shinohara A."/>
            <person name="Yoshida Y."/>
            <person name="Fujiwara M."/>
            <person name="Mori M."/>
            <person name="Tomita M."/>
            <person name="Arakawa K."/>
        </authorList>
    </citation>
    <scope>NUCLEOTIDE SEQUENCE [LARGE SCALE GENOMIC DNA]</scope>
</reference>
<feature type="region of interest" description="Disordered" evidence="1">
    <location>
        <begin position="1"/>
        <end position="25"/>
    </location>
</feature>
<evidence type="ECO:0000256" key="1">
    <source>
        <dbReference type="SAM" id="MobiDB-lite"/>
    </source>
</evidence>
<dbReference type="AlphaFoldDB" id="A0A4Y2BA58"/>
<proteinExistence type="predicted"/>
<keyword evidence="3" id="KW-1185">Reference proteome</keyword>
<evidence type="ECO:0000313" key="2">
    <source>
        <dbReference type="EMBL" id="GBL89100.1"/>
    </source>
</evidence>
<protein>
    <submittedName>
        <fullName evidence="2">Uncharacterized protein</fullName>
    </submittedName>
</protein>
<dbReference type="Proteomes" id="UP000499080">
    <property type="component" value="Unassembled WGS sequence"/>
</dbReference>